<name>A0AB37HM56_9BACI</name>
<dbReference type="KEGG" id="hspo:JGZ69_03370"/>
<gene>
    <name evidence="1" type="ORF">JGZ69_03370</name>
</gene>
<dbReference type="Proteomes" id="UP000595512">
    <property type="component" value="Chromosome"/>
</dbReference>
<proteinExistence type="predicted"/>
<evidence type="ECO:0000313" key="2">
    <source>
        <dbReference type="Proteomes" id="UP000595512"/>
    </source>
</evidence>
<evidence type="ECO:0000313" key="1">
    <source>
        <dbReference type="EMBL" id="QQX25998.1"/>
    </source>
</evidence>
<organism evidence="1 2">
    <name type="scientific">Heyndrickxia sporothermodurans</name>
    <dbReference type="NCBI Taxonomy" id="46224"/>
    <lineage>
        <taxon>Bacteria</taxon>
        <taxon>Bacillati</taxon>
        <taxon>Bacillota</taxon>
        <taxon>Bacilli</taxon>
        <taxon>Bacillales</taxon>
        <taxon>Bacillaceae</taxon>
        <taxon>Heyndrickxia</taxon>
    </lineage>
</organism>
<accession>A0AB37HM56</accession>
<dbReference type="AlphaFoldDB" id="A0AB37HM56"/>
<protein>
    <submittedName>
        <fullName evidence="1">Uncharacterized protein</fullName>
    </submittedName>
</protein>
<dbReference type="EMBL" id="CP066701">
    <property type="protein sequence ID" value="QQX25998.1"/>
    <property type="molecule type" value="Genomic_DNA"/>
</dbReference>
<reference evidence="1 2" key="1">
    <citation type="submission" date="2020-12" db="EMBL/GenBank/DDBJ databases">
        <title>Taxonomic evaluation of the Bacillus sporothermodurans group of bacteria based on whole genome sequences.</title>
        <authorList>
            <person name="Fiedler G."/>
            <person name="Herbstmann A.-D."/>
            <person name="Doll E."/>
            <person name="Wenning M."/>
            <person name="Brinks E."/>
            <person name="Kabisch J."/>
            <person name="Breitenwieser F."/>
            <person name="Lappann M."/>
            <person name="Boehnlein C."/>
            <person name="Franz C."/>
        </authorList>
    </citation>
    <scope>NUCLEOTIDE SEQUENCE [LARGE SCALE GENOMIC DNA]</scope>
    <source>
        <strain evidence="1 2">DSM 10599</strain>
    </source>
</reference>
<dbReference type="RefSeq" id="WP_107958394.1">
    <property type="nucleotide sequence ID" value="NZ_CP066701.1"/>
</dbReference>
<sequence length="67" mass="7656">MEIKLDYRKYGVNKCDHTAAMALFCTIGYLRSAVESDNSSSDVKIFSEKVLNLIKQELKVVLIEEEK</sequence>